<organism evidence="1">
    <name type="scientific">Setaria italica</name>
    <name type="common">Foxtail millet</name>
    <name type="synonym">Panicum italicum</name>
    <dbReference type="NCBI Taxonomy" id="4555"/>
    <lineage>
        <taxon>Eukaryota</taxon>
        <taxon>Viridiplantae</taxon>
        <taxon>Streptophyta</taxon>
        <taxon>Embryophyta</taxon>
        <taxon>Tracheophyta</taxon>
        <taxon>Spermatophyta</taxon>
        <taxon>Magnoliopsida</taxon>
        <taxon>Liliopsida</taxon>
        <taxon>Poales</taxon>
        <taxon>Poaceae</taxon>
        <taxon>PACMAD clade</taxon>
        <taxon>Panicoideae</taxon>
        <taxon>Panicodae</taxon>
        <taxon>Paniceae</taxon>
        <taxon>Cenchrinae</taxon>
        <taxon>Setaria</taxon>
    </lineage>
</organism>
<evidence type="ECO:0000313" key="1">
    <source>
        <dbReference type="EMBL" id="RCV23094.1"/>
    </source>
</evidence>
<reference evidence="1" key="2">
    <citation type="submission" date="2015-07" db="EMBL/GenBank/DDBJ databases">
        <authorList>
            <person name="Noorani M."/>
        </authorList>
    </citation>
    <scope>NUCLEOTIDE SEQUENCE</scope>
    <source>
        <strain evidence="1">Yugu1</strain>
    </source>
</reference>
<gene>
    <name evidence="1" type="ORF">SETIT_4G271900v2</name>
</gene>
<accession>A0A368QZ43</accession>
<sequence>MSVSKPSLKTQECSISQLIKLEEADKDVALMVADRVTLSGTTPSTIIQYNTSNAESKTLQRIDDVMVELQHSSARLGISLKIAKEESKEQHFPYMSMREVCTCALLQLNPSLRATPCI</sequence>
<reference evidence="1" key="1">
    <citation type="journal article" date="2012" name="Nat. Biotechnol.">
        <title>Reference genome sequence of the model plant Setaria.</title>
        <authorList>
            <person name="Bennetzen J.L."/>
            <person name="Schmutz J."/>
            <person name="Wang H."/>
            <person name="Percifield R."/>
            <person name="Hawkins J."/>
            <person name="Pontaroli A.C."/>
            <person name="Estep M."/>
            <person name="Feng L."/>
            <person name="Vaughn J.N."/>
            <person name="Grimwood J."/>
            <person name="Jenkins J."/>
            <person name="Barry K."/>
            <person name="Lindquist E."/>
            <person name="Hellsten U."/>
            <person name="Deshpande S."/>
            <person name="Wang X."/>
            <person name="Wu X."/>
            <person name="Mitros T."/>
            <person name="Triplett J."/>
            <person name="Yang X."/>
            <person name="Ye C.Y."/>
            <person name="Mauro-Herrera M."/>
            <person name="Wang L."/>
            <person name="Li P."/>
            <person name="Sharma M."/>
            <person name="Sharma R."/>
            <person name="Ronald P.C."/>
            <person name="Panaud O."/>
            <person name="Kellogg E.A."/>
            <person name="Brutnell T.P."/>
            <person name="Doust A.N."/>
            <person name="Tuskan G.A."/>
            <person name="Rokhsar D."/>
            <person name="Devos K.M."/>
        </authorList>
    </citation>
    <scope>NUCLEOTIDE SEQUENCE [LARGE SCALE GENOMIC DNA]</scope>
    <source>
        <strain evidence="1">Yugu1</strain>
    </source>
</reference>
<dbReference type="EMBL" id="CM003531">
    <property type="protein sequence ID" value="RCV23094.1"/>
    <property type="molecule type" value="Genomic_DNA"/>
</dbReference>
<protein>
    <submittedName>
        <fullName evidence="1">Uncharacterized protein</fullName>
    </submittedName>
</protein>
<proteinExistence type="predicted"/>
<name>A0A368QZ43_SETIT</name>
<dbReference type="AlphaFoldDB" id="A0A368QZ43"/>